<dbReference type="InterPro" id="IPR050983">
    <property type="entry name" value="GST_Omega/HSP26"/>
</dbReference>
<proteinExistence type="predicted"/>
<evidence type="ECO:0000313" key="3">
    <source>
        <dbReference type="Proteomes" id="UP000717752"/>
    </source>
</evidence>
<dbReference type="Pfam" id="PF13410">
    <property type="entry name" value="GST_C_2"/>
    <property type="match status" value="1"/>
</dbReference>
<protein>
    <submittedName>
        <fullName evidence="2">Glutathione S-transferase family protein</fullName>
    </submittedName>
</protein>
<evidence type="ECO:0000259" key="1">
    <source>
        <dbReference type="PROSITE" id="PS50404"/>
    </source>
</evidence>
<name>A0ABS7GNB6_9HYPH</name>
<evidence type="ECO:0000313" key="2">
    <source>
        <dbReference type="EMBL" id="MBW9051146.1"/>
    </source>
</evidence>
<dbReference type="Gene3D" id="1.20.1050.10">
    <property type="match status" value="1"/>
</dbReference>
<dbReference type="InterPro" id="IPR036249">
    <property type="entry name" value="Thioredoxin-like_sf"/>
</dbReference>
<dbReference type="EMBL" id="JAEUAK010000001">
    <property type="protein sequence ID" value="MBW9051146.1"/>
    <property type="molecule type" value="Genomic_DNA"/>
</dbReference>
<dbReference type="PANTHER" id="PTHR43968">
    <property type="match status" value="1"/>
</dbReference>
<dbReference type="PANTHER" id="PTHR43968:SF6">
    <property type="entry name" value="GLUTATHIONE S-TRANSFERASE OMEGA"/>
    <property type="match status" value="1"/>
</dbReference>
<sequence length="206" mass="23448">MELLYTRFSPFSRKVLILAHERGLHDRLELRPVEVGTHVPLKTSAHDELSGANPLVKIPVLQTVKYGPLYDSRVICEYLDTLHSLSPVFPAIGRERWEALRQQATADGIVDAALLIRFEKTRLENRVWEEWAEAQTRRMRQGLDALEEAAASLGRDLTVGQISIAAALGYLDFRFDALQWRSSRPVLADWFDRFSSRASMESTKPT</sequence>
<dbReference type="SUPFAM" id="SSF52833">
    <property type="entry name" value="Thioredoxin-like"/>
    <property type="match status" value="1"/>
</dbReference>
<dbReference type="Pfam" id="PF13409">
    <property type="entry name" value="GST_N_2"/>
    <property type="match status" value="1"/>
</dbReference>
<feature type="domain" description="GST N-terminal" evidence="1">
    <location>
        <begin position="1"/>
        <end position="87"/>
    </location>
</feature>
<dbReference type="Gene3D" id="3.40.30.10">
    <property type="entry name" value="Glutaredoxin"/>
    <property type="match status" value="1"/>
</dbReference>
<dbReference type="PROSITE" id="PS50404">
    <property type="entry name" value="GST_NTER"/>
    <property type="match status" value="1"/>
</dbReference>
<keyword evidence="3" id="KW-1185">Reference proteome</keyword>
<dbReference type="InterPro" id="IPR004045">
    <property type="entry name" value="Glutathione_S-Trfase_N"/>
</dbReference>
<dbReference type="RefSeq" id="WP_220332683.1">
    <property type="nucleotide sequence ID" value="NZ_JAEUAK010000001.1"/>
</dbReference>
<dbReference type="Proteomes" id="UP000717752">
    <property type="component" value="Unassembled WGS sequence"/>
</dbReference>
<dbReference type="SUPFAM" id="SSF47616">
    <property type="entry name" value="GST C-terminal domain-like"/>
    <property type="match status" value="1"/>
</dbReference>
<dbReference type="InterPro" id="IPR036282">
    <property type="entry name" value="Glutathione-S-Trfase_C_sf"/>
</dbReference>
<gene>
    <name evidence="2" type="ORF">JNB85_01820</name>
</gene>
<accession>A0ABS7GNB6</accession>
<reference evidence="2 3" key="1">
    <citation type="journal article" date="2021" name="MBio">
        <title>Poor Competitiveness of Bradyrhizobium in Pigeon Pea Root Colonization in Indian Soils.</title>
        <authorList>
            <person name="Chalasani D."/>
            <person name="Basu A."/>
            <person name="Pullabhotla S.V.S.R.N."/>
            <person name="Jorrin B."/>
            <person name="Neal A.L."/>
            <person name="Poole P.S."/>
            <person name="Podile A.R."/>
            <person name="Tkacz A."/>
        </authorList>
    </citation>
    <scope>NUCLEOTIDE SEQUENCE [LARGE SCALE GENOMIC DNA]</scope>
    <source>
        <strain evidence="2 3">HU56</strain>
    </source>
</reference>
<organism evidence="2 3">
    <name type="scientific">Rhizobium mesosinicum</name>
    <dbReference type="NCBI Taxonomy" id="335017"/>
    <lineage>
        <taxon>Bacteria</taxon>
        <taxon>Pseudomonadati</taxon>
        <taxon>Pseudomonadota</taxon>
        <taxon>Alphaproteobacteria</taxon>
        <taxon>Hyphomicrobiales</taxon>
        <taxon>Rhizobiaceae</taxon>
        <taxon>Rhizobium/Agrobacterium group</taxon>
        <taxon>Rhizobium</taxon>
    </lineage>
</organism>
<dbReference type="CDD" id="cd03205">
    <property type="entry name" value="GST_C_6"/>
    <property type="match status" value="1"/>
</dbReference>
<comment type="caution">
    <text evidence="2">The sequence shown here is derived from an EMBL/GenBank/DDBJ whole genome shotgun (WGS) entry which is preliminary data.</text>
</comment>